<evidence type="ECO:0000256" key="9">
    <source>
        <dbReference type="SAM" id="Phobius"/>
    </source>
</evidence>
<evidence type="ECO:0000313" key="11">
    <source>
        <dbReference type="Proteomes" id="UP000692954"/>
    </source>
</evidence>
<keyword evidence="4 9" id="KW-0812">Transmembrane</keyword>
<dbReference type="InterPro" id="IPR007512">
    <property type="entry name" value="Mic10"/>
</dbReference>
<dbReference type="AlphaFoldDB" id="A0A8S1MVB9"/>
<evidence type="ECO:0000256" key="5">
    <source>
        <dbReference type="ARBA" id="ARBA00022792"/>
    </source>
</evidence>
<comment type="function">
    <text evidence="1">Component of the MICOS complex, a large protein complex of the mitochondrial inner membrane that plays crucial roles in the maintenance of crista junctions, inner membrane architecture, and formation of contact sites to the outer membrane.</text>
</comment>
<comment type="similarity">
    <text evidence="3">Belongs to the MICOS complex subunit Mic10 family.</text>
</comment>
<reference evidence="10" key="1">
    <citation type="submission" date="2021-01" db="EMBL/GenBank/DDBJ databases">
        <authorList>
            <consortium name="Genoscope - CEA"/>
            <person name="William W."/>
        </authorList>
    </citation>
    <scope>NUCLEOTIDE SEQUENCE</scope>
</reference>
<evidence type="ECO:0000256" key="3">
    <source>
        <dbReference type="ARBA" id="ARBA00006792"/>
    </source>
</evidence>
<dbReference type="Proteomes" id="UP000692954">
    <property type="component" value="Unassembled WGS sequence"/>
</dbReference>
<evidence type="ECO:0000256" key="1">
    <source>
        <dbReference type="ARBA" id="ARBA00002689"/>
    </source>
</evidence>
<keyword evidence="8 9" id="KW-0472">Membrane</keyword>
<sequence length="66" mass="7597">MDRKQKLDTQLNKIAFDLITYSTLGYFVGVGASLFFKRRAFIRNLSAGLFAGFAYSENRDAFHRQL</sequence>
<evidence type="ECO:0000256" key="8">
    <source>
        <dbReference type="ARBA" id="ARBA00023136"/>
    </source>
</evidence>
<comment type="subcellular location">
    <subcellularLocation>
        <location evidence="2">Mitochondrion inner membrane</location>
    </subcellularLocation>
</comment>
<evidence type="ECO:0000256" key="2">
    <source>
        <dbReference type="ARBA" id="ARBA00004273"/>
    </source>
</evidence>
<accession>A0A8S1MVB9</accession>
<dbReference type="Pfam" id="PF04418">
    <property type="entry name" value="DUF543"/>
    <property type="match status" value="1"/>
</dbReference>
<keyword evidence="6 9" id="KW-1133">Transmembrane helix</keyword>
<protein>
    <recommendedName>
        <fullName evidence="12">MICOS complex subunit MIC10</fullName>
    </recommendedName>
</protein>
<keyword evidence="11" id="KW-1185">Reference proteome</keyword>
<keyword evidence="5" id="KW-0999">Mitochondrion inner membrane</keyword>
<proteinExistence type="inferred from homology"/>
<dbReference type="GO" id="GO:0061617">
    <property type="term" value="C:MICOS complex"/>
    <property type="evidence" value="ECO:0007669"/>
    <property type="project" value="InterPro"/>
</dbReference>
<evidence type="ECO:0000256" key="4">
    <source>
        <dbReference type="ARBA" id="ARBA00022692"/>
    </source>
</evidence>
<organism evidence="10 11">
    <name type="scientific">Paramecium sonneborni</name>
    <dbReference type="NCBI Taxonomy" id="65129"/>
    <lineage>
        <taxon>Eukaryota</taxon>
        <taxon>Sar</taxon>
        <taxon>Alveolata</taxon>
        <taxon>Ciliophora</taxon>
        <taxon>Intramacronucleata</taxon>
        <taxon>Oligohymenophorea</taxon>
        <taxon>Peniculida</taxon>
        <taxon>Parameciidae</taxon>
        <taxon>Paramecium</taxon>
    </lineage>
</organism>
<dbReference type="EMBL" id="CAJJDN010000047">
    <property type="protein sequence ID" value="CAD8085037.1"/>
    <property type="molecule type" value="Genomic_DNA"/>
</dbReference>
<dbReference type="OrthoDB" id="315722at2759"/>
<evidence type="ECO:0000256" key="6">
    <source>
        <dbReference type="ARBA" id="ARBA00022989"/>
    </source>
</evidence>
<comment type="caution">
    <text evidence="10">The sequence shown here is derived from an EMBL/GenBank/DDBJ whole genome shotgun (WGS) entry which is preliminary data.</text>
</comment>
<gene>
    <name evidence="10" type="ORF">PSON_ATCC_30995.1.T0470307</name>
</gene>
<evidence type="ECO:0008006" key="12">
    <source>
        <dbReference type="Google" id="ProtNLM"/>
    </source>
</evidence>
<evidence type="ECO:0000313" key="10">
    <source>
        <dbReference type="EMBL" id="CAD8085037.1"/>
    </source>
</evidence>
<name>A0A8S1MVB9_9CILI</name>
<keyword evidence="7" id="KW-0496">Mitochondrion</keyword>
<evidence type="ECO:0000256" key="7">
    <source>
        <dbReference type="ARBA" id="ARBA00023128"/>
    </source>
</evidence>
<feature type="transmembrane region" description="Helical" evidence="9">
    <location>
        <begin position="14"/>
        <end position="36"/>
    </location>
</feature>